<dbReference type="EMBL" id="OR813779">
    <property type="protein sequence ID" value="WRQ13067.1"/>
    <property type="molecule type" value="Genomic_DNA"/>
</dbReference>
<dbReference type="Proteomes" id="UP001432163">
    <property type="component" value="Segment"/>
</dbReference>
<reference evidence="1" key="1">
    <citation type="submission" date="2023-11" db="EMBL/GenBank/DDBJ databases">
        <title>Complete genome sequence of Vibrio virus vB_VpM-pA2SJ1.</title>
        <authorList>
            <person name="Lim S.J."/>
            <person name="Park S.Y."/>
            <person name="Kim J.H."/>
        </authorList>
    </citation>
    <scope>NUCLEOTIDE SEQUENCE</scope>
</reference>
<evidence type="ECO:0000313" key="2">
    <source>
        <dbReference type="Proteomes" id="UP001432163"/>
    </source>
</evidence>
<accession>A0AAX4J574</accession>
<sequence length="146" mass="16622">MTDEQIKTAILKCRENIRAGDVWAPDYAKFVSIANGIDGLDYEQAFDRMIRKKPDGDVEYWADHEVGFKCRTQLAEEAAKTLHRKTLDKYTKRMNDGSLPDRNIKMIAKHSTKGNAHILMEQNETEESRAIAQRILNRVKGAKGNG</sequence>
<proteinExistence type="predicted"/>
<name>A0AAX4J574_9CAUD</name>
<organism evidence="1 2">
    <name type="scientific">Vibrio phage vB_VpM-pA2SJ1</name>
    <dbReference type="NCBI Taxonomy" id="3095964"/>
    <lineage>
        <taxon>Viruses</taxon>
        <taxon>Duplodnaviria</taxon>
        <taxon>Heunggongvirae</taxon>
        <taxon>Uroviricota</taxon>
        <taxon>Caudoviricetes</taxon>
    </lineage>
</organism>
<evidence type="ECO:0000313" key="1">
    <source>
        <dbReference type="EMBL" id="WRQ13067.1"/>
    </source>
</evidence>
<protein>
    <submittedName>
        <fullName evidence="1">Uncharacterized protein</fullName>
    </submittedName>
</protein>